<dbReference type="OrthoDB" id="2126698at2759"/>
<feature type="transmembrane region" description="Helical" evidence="2">
    <location>
        <begin position="81"/>
        <end position="102"/>
    </location>
</feature>
<comment type="caution">
    <text evidence="3">The sequence shown here is derived from an EMBL/GenBank/DDBJ whole genome shotgun (WGS) entry which is preliminary data.</text>
</comment>
<accession>A0A5N6NLP3</accession>
<dbReference type="InterPro" id="IPR002528">
    <property type="entry name" value="MATE_fam"/>
</dbReference>
<name>A0A5N6NLP3_9ASTR</name>
<keyword evidence="2" id="KW-0812">Transmembrane</keyword>
<dbReference type="GO" id="GO:0015297">
    <property type="term" value="F:antiporter activity"/>
    <property type="evidence" value="ECO:0007669"/>
    <property type="project" value="InterPro"/>
</dbReference>
<evidence type="ECO:0000313" key="4">
    <source>
        <dbReference type="Proteomes" id="UP000326396"/>
    </source>
</evidence>
<dbReference type="GO" id="GO:0042910">
    <property type="term" value="F:xenobiotic transmembrane transporter activity"/>
    <property type="evidence" value="ECO:0007669"/>
    <property type="project" value="InterPro"/>
</dbReference>
<dbReference type="PANTHER" id="PTHR11206">
    <property type="entry name" value="MULTIDRUG RESISTANCE PROTEIN"/>
    <property type="match status" value="1"/>
</dbReference>
<evidence type="ECO:0008006" key="5">
    <source>
        <dbReference type="Google" id="ProtNLM"/>
    </source>
</evidence>
<protein>
    <recommendedName>
        <fullName evidence="5">Protein DETOXIFICATION</fullName>
    </recommendedName>
</protein>
<evidence type="ECO:0000256" key="2">
    <source>
        <dbReference type="SAM" id="Phobius"/>
    </source>
</evidence>
<keyword evidence="2" id="KW-1133">Transmembrane helix</keyword>
<dbReference type="Pfam" id="PF01554">
    <property type="entry name" value="MatE"/>
    <property type="match status" value="1"/>
</dbReference>
<proteinExistence type="inferred from homology"/>
<dbReference type="GO" id="GO:0016020">
    <property type="term" value="C:membrane"/>
    <property type="evidence" value="ECO:0007669"/>
    <property type="project" value="InterPro"/>
</dbReference>
<keyword evidence="4" id="KW-1185">Reference proteome</keyword>
<dbReference type="EMBL" id="SZYD01000011">
    <property type="protein sequence ID" value="KAD4889028.1"/>
    <property type="molecule type" value="Genomic_DNA"/>
</dbReference>
<evidence type="ECO:0000313" key="3">
    <source>
        <dbReference type="EMBL" id="KAD4889028.1"/>
    </source>
</evidence>
<comment type="similarity">
    <text evidence="1">Belongs to the multi antimicrobial extrusion (MATE) (TC 2.A.66.1) family.</text>
</comment>
<dbReference type="AlphaFoldDB" id="A0A5N6NLP3"/>
<evidence type="ECO:0000256" key="1">
    <source>
        <dbReference type="ARBA" id="ARBA00010199"/>
    </source>
</evidence>
<dbReference type="Proteomes" id="UP000326396">
    <property type="component" value="Linkage Group LG19"/>
</dbReference>
<sequence>MDQETTDFLENEIPLIVKKSNGCDTFGGSRWVQIKSSIGSSDPIMELKQQLKLAGPLCLVGFLQYSLELISVMFVGRLGEASLAAASMATSFASVTGFSFMATGQATLLHTT</sequence>
<organism evidence="3 4">
    <name type="scientific">Mikania micrantha</name>
    <name type="common">bitter vine</name>
    <dbReference type="NCBI Taxonomy" id="192012"/>
    <lineage>
        <taxon>Eukaryota</taxon>
        <taxon>Viridiplantae</taxon>
        <taxon>Streptophyta</taxon>
        <taxon>Embryophyta</taxon>
        <taxon>Tracheophyta</taxon>
        <taxon>Spermatophyta</taxon>
        <taxon>Magnoliopsida</taxon>
        <taxon>eudicotyledons</taxon>
        <taxon>Gunneridae</taxon>
        <taxon>Pentapetalae</taxon>
        <taxon>asterids</taxon>
        <taxon>campanulids</taxon>
        <taxon>Asterales</taxon>
        <taxon>Asteraceae</taxon>
        <taxon>Asteroideae</taxon>
        <taxon>Heliantheae alliance</taxon>
        <taxon>Eupatorieae</taxon>
        <taxon>Mikania</taxon>
    </lineage>
</organism>
<keyword evidence="2" id="KW-0472">Membrane</keyword>
<feature type="transmembrane region" description="Helical" evidence="2">
    <location>
        <begin position="53"/>
        <end position="75"/>
    </location>
</feature>
<gene>
    <name evidence="3" type="ORF">E3N88_21101</name>
</gene>
<reference evidence="3 4" key="1">
    <citation type="submission" date="2019-05" db="EMBL/GenBank/DDBJ databases">
        <title>Mikania micrantha, genome provides insights into the molecular mechanism of rapid growth.</title>
        <authorList>
            <person name="Liu B."/>
        </authorList>
    </citation>
    <scope>NUCLEOTIDE SEQUENCE [LARGE SCALE GENOMIC DNA]</scope>
    <source>
        <strain evidence="3">NLD-2019</strain>
        <tissue evidence="3">Leaf</tissue>
    </source>
</reference>